<reference evidence="3 4" key="1">
    <citation type="submission" date="2017-08" db="EMBL/GenBank/DDBJ databases">
        <title>Mechanisms for carbon and nitrogen cycling indicate functional differentiation within the Candidate Phyla Radiation.</title>
        <authorList>
            <person name="Danczak R.E."/>
            <person name="Johnston M.D."/>
            <person name="Kenah C."/>
            <person name="Slattery M."/>
            <person name="Wrighton K.C."/>
            <person name="Wilkins M.J."/>
        </authorList>
    </citation>
    <scope>NUCLEOTIDE SEQUENCE [LARGE SCALE GENOMIC DNA]</scope>
    <source>
        <strain evidence="3">Gr01-1014_85</strain>
    </source>
</reference>
<dbReference type="EMBL" id="VMFD01000008">
    <property type="protein sequence ID" value="TSC66391.1"/>
    <property type="molecule type" value="Genomic_DNA"/>
</dbReference>
<feature type="coiled-coil region" evidence="1">
    <location>
        <begin position="556"/>
        <end position="590"/>
    </location>
</feature>
<feature type="region of interest" description="Disordered" evidence="2">
    <location>
        <begin position="1"/>
        <end position="21"/>
    </location>
</feature>
<accession>A0A554JDL8</accession>
<feature type="coiled-coil region" evidence="1">
    <location>
        <begin position="479"/>
        <end position="532"/>
    </location>
</feature>
<organism evidence="3 4">
    <name type="scientific">Candidatus Berkelbacteria bacterium Gr01-1014_85</name>
    <dbReference type="NCBI Taxonomy" id="2017150"/>
    <lineage>
        <taxon>Bacteria</taxon>
        <taxon>Candidatus Berkelbacteria</taxon>
    </lineage>
</organism>
<proteinExistence type="predicted"/>
<dbReference type="AlphaFoldDB" id="A0A554JDL8"/>
<dbReference type="Proteomes" id="UP000316253">
    <property type="component" value="Unassembled WGS sequence"/>
</dbReference>
<gene>
    <name evidence="3" type="ORF">CEO22_123</name>
</gene>
<evidence type="ECO:0000313" key="3">
    <source>
        <dbReference type="EMBL" id="TSC66391.1"/>
    </source>
</evidence>
<evidence type="ECO:0000256" key="1">
    <source>
        <dbReference type="SAM" id="Coils"/>
    </source>
</evidence>
<feature type="coiled-coil region" evidence="1">
    <location>
        <begin position="114"/>
        <end position="194"/>
    </location>
</feature>
<sequence>MSSEKFIAFHGEQQTREHSERDIERSLDRHWELTYQLDQLRIELTRLEKEGVLDRLSEHQEHHASRRIMTYEHNARTAERQTKYQELQQLRGQIDRGMAEDGESTISDTAQSAIDAATQELIALNRVVNDLDAALQNISEPTPSPELERYRLVNAQVLELNNDLQALENDSEVKQALEQERASETAKYEHLANAFLSLERSLTMANGSDELIQTAESAITRGYLTTYIQEICQHQLQDQAFQSRKDRRYALEHILEQIDKSRAEFIANQNSSMTQTRQETDLRVLTDSPQATLDLLPQLEGYCLAQTAEHGFRFEQLFQLLLPYEQALRKQVELTRAVAQYLSEFPNVSTTPESQNAIRDRFASDETRSRLVEHRTVLEIIRRHVGSLNDLLALSVGYEGLTRPDRSPQSLRSGIEYQLSARQSNYGFDTYGTLMPSQHEVTQGYIEQTRFNFQQRKQEAAAQALALVETEIGQLSPTLQRLKEDLASHQTTLDNITMAEKRIRDLGGIEGRRRLGENISSAEKMVRDLESTIYDLGVQLKRVVASPTAFFRGNEKSAISKRLADMNSQLDGLKARLATDRQNLDQLDSDTRIIQNRQLQTVSFDAVARLEGYIKKYEQRLGYLEAVADRKKTDIISLKA</sequence>
<protein>
    <submittedName>
        <fullName evidence="3">Uncharacterized protein</fullName>
    </submittedName>
</protein>
<comment type="caution">
    <text evidence="3">The sequence shown here is derived from an EMBL/GenBank/DDBJ whole genome shotgun (WGS) entry which is preliminary data.</text>
</comment>
<evidence type="ECO:0000313" key="4">
    <source>
        <dbReference type="Proteomes" id="UP000316253"/>
    </source>
</evidence>
<keyword evidence="1" id="KW-0175">Coiled coil</keyword>
<evidence type="ECO:0000256" key="2">
    <source>
        <dbReference type="SAM" id="MobiDB-lite"/>
    </source>
</evidence>
<name>A0A554JDL8_9BACT</name>